<feature type="active site" description="Glycyl thioester intermediate" evidence="5">
    <location>
        <position position="334"/>
    </location>
</feature>
<dbReference type="Proteomes" id="UP000829720">
    <property type="component" value="Unassembled WGS sequence"/>
</dbReference>
<keyword evidence="6" id="KW-1133">Transmembrane helix</keyword>
<dbReference type="Gene3D" id="3.30.2410.10">
    <property type="entry name" value="Hect, E3 ligase catalytic domain"/>
    <property type="match status" value="1"/>
</dbReference>
<evidence type="ECO:0000313" key="9">
    <source>
        <dbReference type="Proteomes" id="UP000829720"/>
    </source>
</evidence>
<evidence type="ECO:0000256" key="2">
    <source>
        <dbReference type="ARBA" id="ARBA00012485"/>
    </source>
</evidence>
<dbReference type="PANTHER" id="PTHR45700:SF8">
    <property type="entry name" value="HECT-TYPE E3 UBIQUITIN TRANSFERASE"/>
    <property type="match status" value="1"/>
</dbReference>
<dbReference type="Gene3D" id="3.30.2160.10">
    <property type="entry name" value="Hect, E3 ligase catalytic domain"/>
    <property type="match status" value="1"/>
</dbReference>
<dbReference type="GO" id="GO:0000209">
    <property type="term" value="P:protein polyubiquitination"/>
    <property type="evidence" value="ECO:0007669"/>
    <property type="project" value="InterPro"/>
</dbReference>
<gene>
    <name evidence="8" type="ORF">AGOR_G00233520</name>
</gene>
<comment type="catalytic activity">
    <reaction evidence="1">
        <text>S-ubiquitinyl-[E2 ubiquitin-conjugating enzyme]-L-cysteine + [acceptor protein]-L-lysine = [E2 ubiquitin-conjugating enzyme]-L-cysteine + N(6)-ubiquitinyl-[acceptor protein]-L-lysine.</text>
        <dbReference type="EC" id="2.3.2.26"/>
    </reaction>
</comment>
<protein>
    <recommendedName>
        <fullName evidence="2">HECT-type E3 ubiquitin transferase</fullName>
        <ecNumber evidence="2">2.3.2.26</ecNumber>
    </recommendedName>
</protein>
<keyword evidence="4 5" id="KW-0833">Ubl conjugation pathway</keyword>
<evidence type="ECO:0000256" key="6">
    <source>
        <dbReference type="SAM" id="Phobius"/>
    </source>
</evidence>
<keyword evidence="6" id="KW-0472">Membrane</keyword>
<dbReference type="OrthoDB" id="5981550at2759"/>
<evidence type="ECO:0000256" key="5">
    <source>
        <dbReference type="PROSITE-ProRule" id="PRU00104"/>
    </source>
</evidence>
<dbReference type="AlphaFoldDB" id="A0A8T3CI59"/>
<evidence type="ECO:0000256" key="3">
    <source>
        <dbReference type="ARBA" id="ARBA00022679"/>
    </source>
</evidence>
<evidence type="ECO:0000256" key="1">
    <source>
        <dbReference type="ARBA" id="ARBA00000885"/>
    </source>
</evidence>
<feature type="domain" description="HECT" evidence="7">
    <location>
        <begin position="55"/>
        <end position="366"/>
    </location>
</feature>
<dbReference type="CDD" id="cd00078">
    <property type="entry name" value="HECTc"/>
    <property type="match status" value="1"/>
</dbReference>
<dbReference type="InterPro" id="IPR044611">
    <property type="entry name" value="E3A/B/C-like"/>
</dbReference>
<dbReference type="FunFam" id="3.30.2410.10:FF:000003">
    <property type="entry name" value="probable E3 ubiquitin-protein ligase HERC4 isoform X1"/>
    <property type="match status" value="1"/>
</dbReference>
<keyword evidence="6" id="KW-0812">Transmembrane</keyword>
<sequence>METKQLMFQVDNIAGFITAPHLNPLQNNMCVNRRSLLTDTIQHLRHNGRNYLWPLRVKFEGEDGIDHGGVSQEFFTVIARDILTLEPKMLDLFEDSRLVWFMPEGHCDHDAFYLLGILCGMALYNICVVNFHFPLALFKKLLGHKPTLEDLKELSPVEARNLEEVLKEDDEVLELLYLDFTAKGQEIVPRGSEIPVTKWNRQQYVEAYVDFVFNKSVKRQFEQFFAGFSRGCPNEKWKMLLPEELMAILSGNVNYVWEDLRKNAKYDAYEPSDANIQNFWTVFFELSEEQKKKFLAFMTGSDRLPVGGLSRMKMTIMNQNKPDPDYTYPVANTCYCMLYLPNYSSIHILREKFVHAISFYEVFGAA</sequence>
<feature type="transmembrane region" description="Helical" evidence="6">
    <location>
        <begin position="111"/>
        <end position="138"/>
    </location>
</feature>
<accession>A0A8T3CI59</accession>
<dbReference type="PANTHER" id="PTHR45700">
    <property type="entry name" value="UBIQUITIN-PROTEIN LIGASE E3C"/>
    <property type="match status" value="1"/>
</dbReference>
<keyword evidence="3" id="KW-0808">Transferase</keyword>
<comment type="caution">
    <text evidence="8">The sequence shown here is derived from an EMBL/GenBank/DDBJ whole genome shotgun (WGS) entry which is preliminary data.</text>
</comment>
<evidence type="ECO:0000313" key="8">
    <source>
        <dbReference type="EMBL" id="KAI1883627.1"/>
    </source>
</evidence>
<dbReference type="EMBL" id="JAERUA010000023">
    <property type="protein sequence ID" value="KAI1883627.1"/>
    <property type="molecule type" value="Genomic_DNA"/>
</dbReference>
<dbReference type="Pfam" id="PF00632">
    <property type="entry name" value="HECT"/>
    <property type="match status" value="1"/>
</dbReference>
<organism evidence="8 9">
    <name type="scientific">Albula goreensis</name>
    <dbReference type="NCBI Taxonomy" id="1534307"/>
    <lineage>
        <taxon>Eukaryota</taxon>
        <taxon>Metazoa</taxon>
        <taxon>Chordata</taxon>
        <taxon>Craniata</taxon>
        <taxon>Vertebrata</taxon>
        <taxon>Euteleostomi</taxon>
        <taxon>Actinopterygii</taxon>
        <taxon>Neopterygii</taxon>
        <taxon>Teleostei</taxon>
        <taxon>Albuliformes</taxon>
        <taxon>Albulidae</taxon>
        <taxon>Albula</taxon>
    </lineage>
</organism>
<dbReference type="InterPro" id="IPR000569">
    <property type="entry name" value="HECT_dom"/>
</dbReference>
<dbReference type="GO" id="GO:0061630">
    <property type="term" value="F:ubiquitin protein ligase activity"/>
    <property type="evidence" value="ECO:0007669"/>
    <property type="project" value="UniProtKB-EC"/>
</dbReference>
<name>A0A8T3CI59_9TELE</name>
<dbReference type="InterPro" id="IPR035983">
    <property type="entry name" value="Hect_E3_ubiquitin_ligase"/>
</dbReference>
<reference evidence="8" key="1">
    <citation type="submission" date="2021-01" db="EMBL/GenBank/DDBJ databases">
        <authorList>
            <person name="Zahm M."/>
            <person name="Roques C."/>
            <person name="Cabau C."/>
            <person name="Klopp C."/>
            <person name="Donnadieu C."/>
            <person name="Jouanno E."/>
            <person name="Lampietro C."/>
            <person name="Louis A."/>
            <person name="Herpin A."/>
            <person name="Echchiki A."/>
            <person name="Berthelot C."/>
            <person name="Parey E."/>
            <person name="Roest-Crollius H."/>
            <person name="Braasch I."/>
            <person name="Postlethwait J."/>
            <person name="Bobe J."/>
            <person name="Montfort J."/>
            <person name="Bouchez O."/>
            <person name="Begum T."/>
            <person name="Mejri S."/>
            <person name="Adams A."/>
            <person name="Chen W.-J."/>
            <person name="Guiguen Y."/>
        </authorList>
    </citation>
    <scope>NUCLEOTIDE SEQUENCE</scope>
    <source>
        <tissue evidence="8">Blood</tissue>
    </source>
</reference>
<dbReference type="PROSITE" id="PS50237">
    <property type="entry name" value="HECT"/>
    <property type="match status" value="1"/>
</dbReference>
<dbReference type="SMART" id="SM00119">
    <property type="entry name" value="HECTc"/>
    <property type="match status" value="1"/>
</dbReference>
<evidence type="ECO:0000256" key="4">
    <source>
        <dbReference type="ARBA" id="ARBA00022786"/>
    </source>
</evidence>
<dbReference type="EC" id="2.3.2.26" evidence="2"/>
<proteinExistence type="predicted"/>
<dbReference type="SUPFAM" id="SSF56204">
    <property type="entry name" value="Hect, E3 ligase catalytic domain"/>
    <property type="match status" value="1"/>
</dbReference>
<evidence type="ECO:0000259" key="7">
    <source>
        <dbReference type="PROSITE" id="PS50237"/>
    </source>
</evidence>
<dbReference type="Gene3D" id="3.90.1750.10">
    <property type="entry name" value="Hect, E3 ligase catalytic domains"/>
    <property type="match status" value="1"/>
</dbReference>
<keyword evidence="9" id="KW-1185">Reference proteome</keyword>